<name>A0A0R1HZL4_9LACO</name>
<dbReference type="STRING" id="1302272.FC96_GL000020"/>
<dbReference type="RefSeq" id="WP_235804690.1">
    <property type="nucleotide sequence ID" value="NZ_AZCX01000001.1"/>
</dbReference>
<dbReference type="Pfam" id="PF06028">
    <property type="entry name" value="DUF915"/>
    <property type="match status" value="1"/>
</dbReference>
<dbReference type="Gene3D" id="3.40.50.1820">
    <property type="entry name" value="alpha/beta hydrolase"/>
    <property type="match status" value="1"/>
</dbReference>
<protein>
    <recommendedName>
        <fullName evidence="3">Cell surface hydrolase</fullName>
    </recommendedName>
</protein>
<sequence length="299" mass="34000">MKSRKLLIAIIISLMIGLVLGTLFAQHRQADYVKKHFVSSNTPTIFVHGWSSSGLAELPLIDSAEQIHVAKRTMVIHVRNNGTLKIRGRLNARMRNPIIQVIFDNNRAGEFRNAQWLKTVMRTLHDSYGVTQYNAVGHSMGAYAWTYYNMLVGNNISYPRLNRAVLIAGPYDGIIDNHKSNQPLYPPLSRLWDDYPNENRLNDDGRPAILHPEYRLLMRLAHRFPKQAKVLNIYGDLDDGSDSDGVVTNVSALSLGYLLENRVAAYKTQKITGPDAQHSRLHAHNLEVNKALLNWIWQR</sequence>
<evidence type="ECO:0000313" key="2">
    <source>
        <dbReference type="Proteomes" id="UP000050911"/>
    </source>
</evidence>
<reference evidence="1 2" key="1">
    <citation type="journal article" date="2015" name="Genome Announc.">
        <title>Expanding the biotechnology potential of lactobacilli through comparative genomics of 213 strains and associated genera.</title>
        <authorList>
            <person name="Sun Z."/>
            <person name="Harris H.M."/>
            <person name="McCann A."/>
            <person name="Guo C."/>
            <person name="Argimon S."/>
            <person name="Zhang W."/>
            <person name="Yang X."/>
            <person name="Jeffery I.B."/>
            <person name="Cooney J.C."/>
            <person name="Kagawa T.F."/>
            <person name="Liu W."/>
            <person name="Song Y."/>
            <person name="Salvetti E."/>
            <person name="Wrobel A."/>
            <person name="Rasinkangas P."/>
            <person name="Parkhill J."/>
            <person name="Rea M.C."/>
            <person name="O'Sullivan O."/>
            <person name="Ritari J."/>
            <person name="Douillard F.P."/>
            <person name="Paul Ross R."/>
            <person name="Yang R."/>
            <person name="Briner A.E."/>
            <person name="Felis G.E."/>
            <person name="de Vos W.M."/>
            <person name="Barrangou R."/>
            <person name="Klaenhammer T.R."/>
            <person name="Caufield P.W."/>
            <person name="Cui Y."/>
            <person name="Zhang H."/>
            <person name="O'Toole P.W."/>
        </authorList>
    </citation>
    <scope>NUCLEOTIDE SEQUENCE [LARGE SCALE GENOMIC DNA]</scope>
    <source>
        <strain evidence="1 2">JCM 15530</strain>
    </source>
</reference>
<dbReference type="SUPFAM" id="SSF53474">
    <property type="entry name" value="alpha/beta-Hydrolases"/>
    <property type="match status" value="1"/>
</dbReference>
<gene>
    <name evidence="1" type="ORF">FC96_GL000020</name>
</gene>
<accession>A0A0R1HZL4</accession>
<dbReference type="InterPro" id="IPR010315">
    <property type="entry name" value="DUF915_hydro-like"/>
</dbReference>
<dbReference type="AlphaFoldDB" id="A0A0R1HZL4"/>
<dbReference type="PATRIC" id="fig|1302272.5.peg.20"/>
<comment type="caution">
    <text evidence="1">The sequence shown here is derived from an EMBL/GenBank/DDBJ whole genome shotgun (WGS) entry which is preliminary data.</text>
</comment>
<dbReference type="InterPro" id="IPR029058">
    <property type="entry name" value="AB_hydrolase_fold"/>
</dbReference>
<proteinExistence type="predicted"/>
<keyword evidence="2" id="KW-1185">Reference proteome</keyword>
<organism evidence="1 2">
    <name type="scientific">Secundilactobacillus kimchicus JCM 15530</name>
    <dbReference type="NCBI Taxonomy" id="1302272"/>
    <lineage>
        <taxon>Bacteria</taxon>
        <taxon>Bacillati</taxon>
        <taxon>Bacillota</taxon>
        <taxon>Bacilli</taxon>
        <taxon>Lactobacillales</taxon>
        <taxon>Lactobacillaceae</taxon>
        <taxon>Secundilactobacillus</taxon>
    </lineage>
</organism>
<dbReference type="Proteomes" id="UP000050911">
    <property type="component" value="Unassembled WGS sequence"/>
</dbReference>
<evidence type="ECO:0000313" key="1">
    <source>
        <dbReference type="EMBL" id="KRK49105.1"/>
    </source>
</evidence>
<evidence type="ECO:0008006" key="3">
    <source>
        <dbReference type="Google" id="ProtNLM"/>
    </source>
</evidence>
<dbReference type="EMBL" id="AZCX01000001">
    <property type="protein sequence ID" value="KRK49105.1"/>
    <property type="molecule type" value="Genomic_DNA"/>
</dbReference>